<feature type="transmembrane region" description="Helical" evidence="7">
    <location>
        <begin position="377"/>
        <end position="395"/>
    </location>
</feature>
<feature type="region of interest" description="Disordered" evidence="6">
    <location>
        <begin position="469"/>
        <end position="494"/>
    </location>
</feature>
<feature type="transmembrane region" description="Helical" evidence="7">
    <location>
        <begin position="346"/>
        <end position="371"/>
    </location>
</feature>
<organism evidence="8 9">
    <name type="scientific">Volvox africanus</name>
    <dbReference type="NCBI Taxonomy" id="51714"/>
    <lineage>
        <taxon>Eukaryota</taxon>
        <taxon>Viridiplantae</taxon>
        <taxon>Chlorophyta</taxon>
        <taxon>core chlorophytes</taxon>
        <taxon>Chlorophyceae</taxon>
        <taxon>CS clade</taxon>
        <taxon>Chlamydomonadales</taxon>
        <taxon>Volvocaceae</taxon>
        <taxon>Volvox</taxon>
    </lineage>
</organism>
<comment type="caution">
    <text evidence="8">The sequence shown here is derived from an EMBL/GenBank/DDBJ whole genome shotgun (WGS) entry which is preliminary data.</text>
</comment>
<dbReference type="Pfam" id="PF01594">
    <property type="entry name" value="AI-2E_transport"/>
    <property type="match status" value="1"/>
</dbReference>
<dbReference type="Proteomes" id="UP000747399">
    <property type="component" value="Unassembled WGS sequence"/>
</dbReference>
<evidence type="ECO:0000256" key="3">
    <source>
        <dbReference type="ARBA" id="ARBA00022692"/>
    </source>
</evidence>
<feature type="transmembrane region" description="Helical" evidence="7">
    <location>
        <begin position="263"/>
        <end position="284"/>
    </location>
</feature>
<gene>
    <name evidence="8" type="ORF">Vafri_21646</name>
</gene>
<keyword evidence="5 7" id="KW-0472">Membrane</keyword>
<dbReference type="InterPro" id="IPR002549">
    <property type="entry name" value="AI-2E-like"/>
</dbReference>
<dbReference type="AlphaFoldDB" id="A0A8J4BUQ6"/>
<proteinExistence type="inferred from homology"/>
<name>A0A8J4BUQ6_9CHLO</name>
<evidence type="ECO:0008006" key="10">
    <source>
        <dbReference type="Google" id="ProtNLM"/>
    </source>
</evidence>
<evidence type="ECO:0000256" key="6">
    <source>
        <dbReference type="SAM" id="MobiDB-lite"/>
    </source>
</evidence>
<dbReference type="EMBL" id="BNCO01000117">
    <property type="protein sequence ID" value="GIL68393.1"/>
    <property type="molecule type" value="Genomic_DNA"/>
</dbReference>
<dbReference type="GO" id="GO:0016020">
    <property type="term" value="C:membrane"/>
    <property type="evidence" value="ECO:0007669"/>
    <property type="project" value="UniProtKB-SubCell"/>
</dbReference>
<comment type="subcellular location">
    <subcellularLocation>
        <location evidence="1">Membrane</location>
        <topology evidence="1">Multi-pass membrane protein</topology>
    </subcellularLocation>
</comment>
<evidence type="ECO:0000256" key="2">
    <source>
        <dbReference type="ARBA" id="ARBA00009773"/>
    </source>
</evidence>
<evidence type="ECO:0000313" key="8">
    <source>
        <dbReference type="EMBL" id="GIL68393.1"/>
    </source>
</evidence>
<dbReference type="GO" id="GO:0055085">
    <property type="term" value="P:transmembrane transport"/>
    <property type="evidence" value="ECO:0007669"/>
    <property type="project" value="TreeGrafter"/>
</dbReference>
<evidence type="ECO:0000256" key="4">
    <source>
        <dbReference type="ARBA" id="ARBA00022989"/>
    </source>
</evidence>
<keyword evidence="4 7" id="KW-1133">Transmembrane helix</keyword>
<reference evidence="8" key="1">
    <citation type="journal article" date="2021" name="Proc. Natl. Acad. Sci. U.S.A.">
        <title>Three genomes in the algal genus Volvox reveal the fate of a haploid sex-determining region after a transition to homothallism.</title>
        <authorList>
            <person name="Yamamoto K."/>
            <person name="Hamaji T."/>
            <person name="Kawai-Toyooka H."/>
            <person name="Matsuzaki R."/>
            <person name="Takahashi F."/>
            <person name="Nishimura Y."/>
            <person name="Kawachi M."/>
            <person name="Noguchi H."/>
            <person name="Minakuchi Y."/>
            <person name="Umen J.G."/>
            <person name="Toyoda A."/>
            <person name="Nozaki H."/>
        </authorList>
    </citation>
    <scope>NUCLEOTIDE SEQUENCE</scope>
    <source>
        <strain evidence="8">NIES-3780</strain>
    </source>
</reference>
<comment type="similarity">
    <text evidence="2">Belongs to the autoinducer-2 exporter (AI-2E) (TC 2.A.86) family.</text>
</comment>
<dbReference type="PANTHER" id="PTHR21716">
    <property type="entry name" value="TRANSMEMBRANE PROTEIN"/>
    <property type="match status" value="1"/>
</dbReference>
<evidence type="ECO:0000256" key="1">
    <source>
        <dbReference type="ARBA" id="ARBA00004141"/>
    </source>
</evidence>
<evidence type="ECO:0000313" key="9">
    <source>
        <dbReference type="Proteomes" id="UP000747399"/>
    </source>
</evidence>
<feature type="transmembrane region" description="Helical" evidence="7">
    <location>
        <begin position="142"/>
        <end position="164"/>
    </location>
</feature>
<evidence type="ECO:0000256" key="7">
    <source>
        <dbReference type="SAM" id="Phobius"/>
    </source>
</evidence>
<feature type="transmembrane region" description="Helical" evidence="7">
    <location>
        <begin position="320"/>
        <end position="339"/>
    </location>
</feature>
<protein>
    <recommendedName>
        <fullName evidence="10">AI-2E family transporter</fullName>
    </recommendedName>
</protein>
<keyword evidence="9" id="KW-1185">Reference proteome</keyword>
<sequence length="494" mass="53244">MRRLACKGGCPLLVHSRPSVFASTYARPPVVTVTVQPSRTCRQACRLRCSSSPTASASSDQLTATSSTPIAPTELQSLINAIPFKKLAIWGTVAALAYQLHDFAGMVLGTFIVTFIGNSFVEGAHEAPLVQSLLPKPTVRRQVLVLLYFLMILGVFTLLGVLTIPDIAREGADFVNRLQSDNIWVILVEKMRHGVGDQVMNSLEKAVYLATSNDIAVAAVLEPQVWSAERSTQLGLAVSSMLKGYTNTAAKYTAVFLKSVAKFSLQALVSLILGFLFVWDMPTISRGISTLRHSRLAPVFNEVAPVLTVFGQLFGKALQVQAQIAVVNTALTAAGMWLLAIPGMGLLSLFVFLCSFIPIMGCIISTIPIGFVALTEYGFVKLAMIIIMVALVHFVEAYALNPAIYSAHLKLHPLMVLSVLLVAEHNLGVWGLLLAVPSTVFALDYLIRYPNKSIREVGERELSVIKKQAPPLPPVQPEGGNGASPGVAPALQSR</sequence>
<evidence type="ECO:0000256" key="5">
    <source>
        <dbReference type="ARBA" id="ARBA00023136"/>
    </source>
</evidence>
<dbReference type="PANTHER" id="PTHR21716:SF62">
    <property type="entry name" value="TRANSPORT PROTEIN YDBI-RELATED"/>
    <property type="match status" value="1"/>
</dbReference>
<accession>A0A8J4BUQ6</accession>
<keyword evidence="3 7" id="KW-0812">Transmembrane</keyword>